<evidence type="ECO:0000256" key="1">
    <source>
        <dbReference type="SAM" id="Phobius"/>
    </source>
</evidence>
<dbReference type="AlphaFoldDB" id="A0A2K4X5S5"/>
<accession>A0A2K4X5S5</accession>
<dbReference type="EMBL" id="LT965928">
    <property type="protein sequence ID" value="SOU39685.1"/>
    <property type="molecule type" value="Genomic_DNA"/>
</dbReference>
<dbReference type="Pfam" id="PF07963">
    <property type="entry name" value="N_methyl"/>
    <property type="match status" value="1"/>
</dbReference>
<gene>
    <name evidence="2" type="ORF">PCAR9_A20105</name>
</gene>
<dbReference type="Gene3D" id="3.30.700.10">
    <property type="entry name" value="Glycoprotein, Type 4 Pilin"/>
    <property type="match status" value="1"/>
</dbReference>
<feature type="transmembrane region" description="Helical" evidence="1">
    <location>
        <begin position="12"/>
        <end position="32"/>
    </location>
</feature>
<sequence length="163" mass="17487">MKSSSKQRLRGFTLIELIITLVILGILSVTAVPKFLGSSTEDAYSYRDSALNALRTVQLRAMQNTALSSCHKLYITPTLIAPPTPDTCTGSADANNSEHLVVQINTQRSDITFNALDSNANTFTEISFDPLGRADQNCASQCKIDVGLAAICISGEGLIYACP</sequence>
<keyword evidence="1" id="KW-0472">Membrane</keyword>
<dbReference type="OrthoDB" id="5873580at2"/>
<proteinExistence type="predicted"/>
<protein>
    <submittedName>
        <fullName evidence="2">Agglutinin biogenesis protein MshC</fullName>
    </submittedName>
</protein>
<keyword evidence="1" id="KW-1133">Transmembrane helix</keyword>
<dbReference type="Proteomes" id="UP000238288">
    <property type="component" value="Chromosome PCAR9a"/>
</dbReference>
<dbReference type="RefSeq" id="WP_104641884.1">
    <property type="nucleotide sequence ID" value="NZ_AQGW01000018.1"/>
</dbReference>
<dbReference type="InterPro" id="IPR012902">
    <property type="entry name" value="N_methyl_site"/>
</dbReference>
<evidence type="ECO:0000313" key="3">
    <source>
        <dbReference type="Proteomes" id="UP000238288"/>
    </source>
</evidence>
<dbReference type="PROSITE" id="PS00409">
    <property type="entry name" value="PROKAR_NTER_METHYL"/>
    <property type="match status" value="1"/>
</dbReference>
<dbReference type="SUPFAM" id="SSF54523">
    <property type="entry name" value="Pili subunits"/>
    <property type="match status" value="1"/>
</dbReference>
<dbReference type="InterPro" id="IPR045584">
    <property type="entry name" value="Pilin-like"/>
</dbReference>
<dbReference type="GeneID" id="93662330"/>
<reference evidence="2 3" key="1">
    <citation type="submission" date="2017-11" db="EMBL/GenBank/DDBJ databases">
        <authorList>
            <person name="Han C.G."/>
        </authorList>
    </citation>
    <scope>NUCLEOTIDE SEQUENCE [LARGE SCALE GENOMIC DNA]</scope>
    <source>
        <strain evidence="3">ATCC 43555</strain>
    </source>
</reference>
<dbReference type="NCBIfam" id="TIGR02532">
    <property type="entry name" value="IV_pilin_GFxxxE"/>
    <property type="match status" value="1"/>
</dbReference>
<name>A0A2K4X5S5_PSEVC</name>
<organism evidence="2 3">
    <name type="scientific">Pseudoalteromonas carrageenovora IAM 12662</name>
    <dbReference type="NCBI Taxonomy" id="1314868"/>
    <lineage>
        <taxon>Bacteria</taxon>
        <taxon>Pseudomonadati</taxon>
        <taxon>Pseudomonadota</taxon>
        <taxon>Gammaproteobacteria</taxon>
        <taxon>Alteromonadales</taxon>
        <taxon>Pseudoalteromonadaceae</taxon>
        <taxon>Pseudoalteromonas</taxon>
    </lineage>
</organism>
<evidence type="ECO:0000313" key="2">
    <source>
        <dbReference type="EMBL" id="SOU39685.1"/>
    </source>
</evidence>
<keyword evidence="1" id="KW-0812">Transmembrane</keyword>